<dbReference type="GO" id="GO:0006979">
    <property type="term" value="P:response to oxidative stress"/>
    <property type="evidence" value="ECO:0007669"/>
    <property type="project" value="TreeGrafter"/>
</dbReference>
<organism evidence="7">
    <name type="scientific">uncultured bacterium</name>
    <name type="common">gcode 4</name>
    <dbReference type="NCBI Taxonomy" id="1234023"/>
    <lineage>
        <taxon>Bacteria</taxon>
        <taxon>environmental samples</taxon>
    </lineage>
</organism>
<dbReference type="GO" id="GO:0045454">
    <property type="term" value="P:cell redox homeostasis"/>
    <property type="evidence" value="ECO:0007669"/>
    <property type="project" value="TreeGrafter"/>
</dbReference>
<keyword evidence="4" id="KW-0676">Redox-active center</keyword>
<evidence type="ECO:0000259" key="6">
    <source>
        <dbReference type="PROSITE" id="PS51352"/>
    </source>
</evidence>
<dbReference type="CDD" id="cd03015">
    <property type="entry name" value="PRX_Typ2cys"/>
    <property type="match status" value="1"/>
</dbReference>
<dbReference type="PANTHER" id="PTHR10681">
    <property type="entry name" value="THIOREDOXIN PEROXIDASE"/>
    <property type="match status" value="1"/>
</dbReference>
<keyword evidence="2" id="KW-0049">Antioxidant</keyword>
<dbReference type="PIRSF" id="PIRSF000239">
    <property type="entry name" value="AHPC"/>
    <property type="match status" value="1"/>
</dbReference>
<proteinExistence type="predicted"/>
<feature type="domain" description="Thioredoxin" evidence="6">
    <location>
        <begin position="13"/>
        <end position="170"/>
    </location>
</feature>
<keyword evidence="3" id="KW-0560">Oxidoreductase</keyword>
<evidence type="ECO:0000313" key="7">
    <source>
        <dbReference type="EMBL" id="EKE29667.1"/>
    </source>
</evidence>
<dbReference type="Pfam" id="PF00578">
    <property type="entry name" value="AhpC-TSA"/>
    <property type="match status" value="1"/>
</dbReference>
<protein>
    <recommendedName>
        <fullName evidence="6">Thioredoxin domain-containing protein</fullName>
    </recommendedName>
</protein>
<keyword evidence="1" id="KW-0575">Peroxidase</keyword>
<evidence type="ECO:0000256" key="1">
    <source>
        <dbReference type="ARBA" id="ARBA00022559"/>
    </source>
</evidence>
<dbReference type="SUPFAM" id="SSF52833">
    <property type="entry name" value="Thioredoxin-like"/>
    <property type="match status" value="1"/>
</dbReference>
<dbReference type="InterPro" id="IPR013766">
    <property type="entry name" value="Thioredoxin_domain"/>
</dbReference>
<dbReference type="GO" id="GO:0008379">
    <property type="term" value="F:thioredoxin peroxidase activity"/>
    <property type="evidence" value="ECO:0007669"/>
    <property type="project" value="TreeGrafter"/>
</dbReference>
<dbReference type="InterPro" id="IPR036249">
    <property type="entry name" value="Thioredoxin-like_sf"/>
</dbReference>
<evidence type="ECO:0000256" key="2">
    <source>
        <dbReference type="ARBA" id="ARBA00022862"/>
    </source>
</evidence>
<feature type="active site" description="Cysteine sulfenic acid (-SOH) intermediate; for peroxidase activity" evidence="5">
    <location>
        <position position="60"/>
    </location>
</feature>
<name>K2G5Z9_9BACT</name>
<dbReference type="EMBL" id="AMFJ01000129">
    <property type="protein sequence ID" value="EKE29667.1"/>
    <property type="molecule type" value="Genomic_DNA"/>
</dbReference>
<dbReference type="AlphaFoldDB" id="K2G5Z9"/>
<reference evidence="7" key="1">
    <citation type="journal article" date="2012" name="Science">
        <title>Fermentation, hydrogen, and sulfur metabolism in multiple uncultivated bacterial phyla.</title>
        <authorList>
            <person name="Wrighton K.C."/>
            <person name="Thomas B.C."/>
            <person name="Sharon I."/>
            <person name="Miller C.S."/>
            <person name="Castelle C.J."/>
            <person name="VerBerkmoes N.C."/>
            <person name="Wilkins M.J."/>
            <person name="Hettich R.L."/>
            <person name="Lipton M.S."/>
            <person name="Williams K.H."/>
            <person name="Long P.E."/>
            <person name="Banfield J.F."/>
        </authorList>
    </citation>
    <scope>NUCLEOTIDE SEQUENCE [LARGE SCALE GENOMIC DNA]</scope>
</reference>
<dbReference type="InterPro" id="IPR000866">
    <property type="entry name" value="AhpC/TSA"/>
</dbReference>
<comment type="caution">
    <text evidence="7">The sequence shown here is derived from an EMBL/GenBank/DDBJ whole genome shotgun (WGS) entry which is preliminary data.</text>
</comment>
<evidence type="ECO:0000256" key="3">
    <source>
        <dbReference type="ARBA" id="ARBA00023002"/>
    </source>
</evidence>
<evidence type="ECO:0000256" key="4">
    <source>
        <dbReference type="ARBA" id="ARBA00023284"/>
    </source>
</evidence>
<accession>K2G5Z9</accession>
<dbReference type="GO" id="GO:0042744">
    <property type="term" value="P:hydrogen peroxide catabolic process"/>
    <property type="evidence" value="ECO:0007669"/>
    <property type="project" value="TreeGrafter"/>
</dbReference>
<dbReference type="PANTHER" id="PTHR10681:SF121">
    <property type="entry name" value="ALKYL HYDROPEROXIDE REDUCTASE C"/>
    <property type="match status" value="1"/>
</dbReference>
<dbReference type="InterPro" id="IPR050217">
    <property type="entry name" value="Peroxiredoxin"/>
</dbReference>
<dbReference type="PROSITE" id="PS51352">
    <property type="entry name" value="THIOREDOXIN_2"/>
    <property type="match status" value="1"/>
</dbReference>
<gene>
    <name evidence="7" type="ORF">ACD_2C00129G0002</name>
</gene>
<dbReference type="GO" id="GO:0033554">
    <property type="term" value="P:cellular response to stress"/>
    <property type="evidence" value="ECO:0007669"/>
    <property type="project" value="TreeGrafter"/>
</dbReference>
<evidence type="ECO:0000256" key="5">
    <source>
        <dbReference type="PIRSR" id="PIRSR000239-1"/>
    </source>
</evidence>
<dbReference type="Gene3D" id="3.40.30.10">
    <property type="entry name" value="Glutaredoxin"/>
    <property type="match status" value="1"/>
</dbReference>
<dbReference type="GO" id="GO:0005829">
    <property type="term" value="C:cytosol"/>
    <property type="evidence" value="ECO:0007669"/>
    <property type="project" value="TreeGrafter"/>
</dbReference>
<sequence length="205" mass="23617">MCDNCENNYQKLVSIDADAPRFDLPAYDPLKDEETGVVLEDLKWKWTVLFYYPADFTFVCPTELKDMMDSKSEFDELGVTVLAASTDTQFSHRAWVKNEKLMSGFPYLMLADHALWVAESYNVLDYKTWIAARGTFIIDPDLVCRWIEITSWPLWRNSDELIRKIKALQYMRAHPGTACPAKWVLWAKTLTPSMKISGEVADALN</sequence>
<dbReference type="InterPro" id="IPR024706">
    <property type="entry name" value="Peroxiredoxin_AhpC-typ"/>
</dbReference>